<accession>A0ABW9YD75</accession>
<feature type="transmembrane region" description="Helical" evidence="1">
    <location>
        <begin position="152"/>
        <end position="175"/>
    </location>
</feature>
<keyword evidence="1" id="KW-0812">Transmembrane</keyword>
<evidence type="ECO:0008006" key="4">
    <source>
        <dbReference type="Google" id="ProtNLM"/>
    </source>
</evidence>
<reference evidence="2 3" key="1">
    <citation type="journal article" date="2017" name="Int. J. Syst. Evol. Microbiol.">
        <title>Photobacterium alginatilyticum sp. nov., a marine bacterium isolated from bottom seawater.</title>
        <authorList>
            <person name="Wang X."/>
            <person name="Wang Y."/>
            <person name="Yang X."/>
            <person name="Sun H."/>
            <person name="Li B."/>
            <person name="Zhang X.H."/>
        </authorList>
    </citation>
    <scope>NUCLEOTIDE SEQUENCE [LARGE SCALE GENOMIC DNA]</scope>
    <source>
        <strain evidence="2 3">P03D4</strain>
    </source>
</reference>
<feature type="transmembrane region" description="Helical" evidence="1">
    <location>
        <begin position="195"/>
        <end position="214"/>
    </location>
</feature>
<evidence type="ECO:0000313" key="3">
    <source>
        <dbReference type="Proteomes" id="UP000738517"/>
    </source>
</evidence>
<protein>
    <recommendedName>
        <fullName evidence="4">Transporter</fullName>
    </recommendedName>
</protein>
<dbReference type="RefSeq" id="WP_160648266.1">
    <property type="nucleotide sequence ID" value="NZ_RSEJ01000001.1"/>
</dbReference>
<proteinExistence type="predicted"/>
<feature type="transmembrane region" description="Helical" evidence="1">
    <location>
        <begin position="21"/>
        <end position="41"/>
    </location>
</feature>
<comment type="caution">
    <text evidence="2">The sequence shown here is derived from an EMBL/GenBank/DDBJ whole genome shotgun (WGS) entry which is preliminary data.</text>
</comment>
<sequence length="218" mass="24560">MQSTLIKTESTSANVQPLHPLIISSAYFFGVALLLAASAFAIHFEVIKYNGNIGENSLIEYLQEGYLFVTASLFAAVAIKHREQRGFALLVSAFFSVILIRELDSLFDQIQHGFWKYPAWILATVAISYALSHKETSIKPLTNYIRHKSYGLMLAGIATLFVFARIYGMGDLWQGVMQENYLRSVKNLAEEGVELLAYSLIVFAAAWYCLPELFRKNK</sequence>
<gene>
    <name evidence="2" type="ORF">EIZ48_00980</name>
</gene>
<keyword evidence="1" id="KW-0472">Membrane</keyword>
<keyword evidence="3" id="KW-1185">Reference proteome</keyword>
<dbReference type="EMBL" id="RSEJ01000001">
    <property type="protein sequence ID" value="NBI51154.1"/>
    <property type="molecule type" value="Genomic_DNA"/>
</dbReference>
<keyword evidence="1" id="KW-1133">Transmembrane helix</keyword>
<feature type="transmembrane region" description="Helical" evidence="1">
    <location>
        <begin position="115"/>
        <end position="131"/>
    </location>
</feature>
<feature type="transmembrane region" description="Helical" evidence="1">
    <location>
        <begin position="61"/>
        <end position="79"/>
    </location>
</feature>
<organism evidence="2 3">
    <name type="scientific">Photobacterium alginatilyticum</name>
    <dbReference type="NCBI Taxonomy" id="1775171"/>
    <lineage>
        <taxon>Bacteria</taxon>
        <taxon>Pseudomonadati</taxon>
        <taxon>Pseudomonadota</taxon>
        <taxon>Gammaproteobacteria</taxon>
        <taxon>Vibrionales</taxon>
        <taxon>Vibrionaceae</taxon>
        <taxon>Photobacterium</taxon>
    </lineage>
</organism>
<dbReference type="Proteomes" id="UP000738517">
    <property type="component" value="Unassembled WGS sequence"/>
</dbReference>
<feature type="transmembrane region" description="Helical" evidence="1">
    <location>
        <begin position="86"/>
        <end position="103"/>
    </location>
</feature>
<evidence type="ECO:0000313" key="2">
    <source>
        <dbReference type="EMBL" id="NBI51154.1"/>
    </source>
</evidence>
<evidence type="ECO:0000256" key="1">
    <source>
        <dbReference type="SAM" id="Phobius"/>
    </source>
</evidence>
<name>A0ABW9YD75_9GAMM</name>